<comment type="caution">
    <text evidence="1">The sequence shown here is derived from an EMBL/GenBank/DDBJ whole genome shotgun (WGS) entry which is preliminary data.</text>
</comment>
<proteinExistence type="predicted"/>
<dbReference type="Proteomes" id="UP000006403">
    <property type="component" value="Unassembled WGS sequence"/>
</dbReference>
<name>J6KFI2_ENTFC</name>
<sequence length="42" mass="5268">MSAVFFYQRTDQQIETTFLFEIFLKLKKSMFIFLNLWDDRKK</sequence>
<evidence type="ECO:0000313" key="1">
    <source>
        <dbReference type="EMBL" id="EJY46533.1"/>
    </source>
</evidence>
<accession>J6KFI2</accession>
<gene>
    <name evidence="1" type="ORF">HMPREF1348_00868</name>
</gene>
<dbReference type="AlphaFoldDB" id="J6KFI2"/>
<dbReference type="HOGENOM" id="CLU_3251148_0_0_9"/>
<organism evidence="1 2">
    <name type="scientific">Enterococcus faecium 505</name>
    <dbReference type="NCBI Taxonomy" id="1134806"/>
    <lineage>
        <taxon>Bacteria</taxon>
        <taxon>Bacillati</taxon>
        <taxon>Bacillota</taxon>
        <taxon>Bacilli</taxon>
        <taxon>Lactobacillales</taxon>
        <taxon>Enterococcaceae</taxon>
        <taxon>Enterococcus</taxon>
    </lineage>
</organism>
<protein>
    <submittedName>
        <fullName evidence="1">Uncharacterized protein</fullName>
    </submittedName>
</protein>
<dbReference type="EMBL" id="AMBL01000019">
    <property type="protein sequence ID" value="EJY46533.1"/>
    <property type="molecule type" value="Genomic_DNA"/>
</dbReference>
<evidence type="ECO:0000313" key="2">
    <source>
        <dbReference type="Proteomes" id="UP000006403"/>
    </source>
</evidence>
<reference evidence="1 2" key="1">
    <citation type="submission" date="2012-04" db="EMBL/GenBank/DDBJ databases">
        <authorList>
            <person name="Weinstock G."/>
            <person name="Sodergren E."/>
            <person name="Lobos E.A."/>
            <person name="Fulton L."/>
            <person name="Fulton R."/>
            <person name="Courtney L."/>
            <person name="Fronick C."/>
            <person name="O'Laughlin M."/>
            <person name="Godfrey J."/>
            <person name="Wilson R.M."/>
            <person name="Miner T."/>
            <person name="Farmer C."/>
            <person name="Delehaunty K."/>
            <person name="Cordes M."/>
            <person name="Minx P."/>
            <person name="Tomlinson C."/>
            <person name="Chen J."/>
            <person name="Wollam A."/>
            <person name="Pepin K.H."/>
            <person name="Bhonagiri V."/>
            <person name="Zhang X."/>
            <person name="Suruliraj S."/>
            <person name="Warren W."/>
            <person name="Mitreva M."/>
            <person name="Mardis E.R."/>
            <person name="Wilson R.K."/>
        </authorList>
    </citation>
    <scope>NUCLEOTIDE SEQUENCE [LARGE SCALE GENOMIC DNA]</scope>
    <source>
        <strain evidence="1 2">505</strain>
    </source>
</reference>